<dbReference type="SUPFAM" id="SSF51735">
    <property type="entry name" value="NAD(P)-binding Rossmann-fold domains"/>
    <property type="match status" value="1"/>
</dbReference>
<name>A0ABZ3FKX5_9ACTN</name>
<reference evidence="2 3" key="1">
    <citation type="submission" date="2024-04" db="EMBL/GenBank/DDBJ databases">
        <title>Isolation of an actinomycete strain from pig manure.</title>
        <authorList>
            <person name="Gong T."/>
            <person name="Yu Z."/>
            <person name="An M."/>
            <person name="Wei C."/>
            <person name="Yang W."/>
            <person name="Liu L."/>
        </authorList>
    </citation>
    <scope>NUCLEOTIDE SEQUENCE [LARGE SCALE GENOMIC DNA]</scope>
    <source>
        <strain evidence="2 3">ZF39</strain>
    </source>
</reference>
<dbReference type="Proteomes" id="UP001442841">
    <property type="component" value="Chromosome"/>
</dbReference>
<dbReference type="EMBL" id="CP154795">
    <property type="protein sequence ID" value="XAN05795.1"/>
    <property type="molecule type" value="Genomic_DNA"/>
</dbReference>
<dbReference type="PANTHER" id="PTHR42879:SF6">
    <property type="entry name" value="NADPH-DEPENDENT REDUCTASE BACG"/>
    <property type="match status" value="1"/>
</dbReference>
<comment type="similarity">
    <text evidence="1">Belongs to the short-chain dehydrogenases/reductases (SDR) family.</text>
</comment>
<keyword evidence="3" id="KW-1185">Reference proteome</keyword>
<sequence>MDLGLRDRVVGVTGGTRGIGRAVVDALVAEGARVAVCARGAAGLDELARAHDPDRVMLAQGDVRDEEFVGRWVSEVAGRFGRLDGIVANAGAGTTGGVRETGFEDFADQYAGRVGPILSLVRQALPELRRSDAGRVVIVNAVSAHRPDASMAAVSLARASVASLVALLAEDLAETDIRVNAVNLGMIATDRQRERHVTSGSDLAYADWLREQARTRGIPVGRPGTPDEVAPWVLMFLSPLAAYTTGTAVDVSGGLGARP</sequence>
<dbReference type="PANTHER" id="PTHR42879">
    <property type="entry name" value="3-OXOACYL-(ACYL-CARRIER-PROTEIN) REDUCTASE"/>
    <property type="match status" value="1"/>
</dbReference>
<dbReference type="InterPro" id="IPR050259">
    <property type="entry name" value="SDR"/>
</dbReference>
<dbReference type="Pfam" id="PF13561">
    <property type="entry name" value="adh_short_C2"/>
    <property type="match status" value="1"/>
</dbReference>
<evidence type="ECO:0000256" key="1">
    <source>
        <dbReference type="ARBA" id="ARBA00006484"/>
    </source>
</evidence>
<protein>
    <submittedName>
        <fullName evidence="2">SDR family oxidoreductase</fullName>
    </submittedName>
</protein>
<evidence type="ECO:0000313" key="2">
    <source>
        <dbReference type="EMBL" id="XAN05795.1"/>
    </source>
</evidence>
<dbReference type="Gene3D" id="3.40.50.720">
    <property type="entry name" value="NAD(P)-binding Rossmann-like Domain"/>
    <property type="match status" value="1"/>
</dbReference>
<dbReference type="PRINTS" id="PR00081">
    <property type="entry name" value="GDHRDH"/>
</dbReference>
<organism evidence="2 3">
    <name type="scientific">Ammonicoccus fulvus</name>
    <dbReference type="NCBI Taxonomy" id="3138240"/>
    <lineage>
        <taxon>Bacteria</taxon>
        <taxon>Bacillati</taxon>
        <taxon>Actinomycetota</taxon>
        <taxon>Actinomycetes</taxon>
        <taxon>Propionibacteriales</taxon>
        <taxon>Propionibacteriaceae</taxon>
        <taxon>Ammonicoccus</taxon>
    </lineage>
</organism>
<proteinExistence type="inferred from homology"/>
<dbReference type="InterPro" id="IPR002347">
    <property type="entry name" value="SDR_fam"/>
</dbReference>
<gene>
    <name evidence="2" type="ORF">AADG42_00225</name>
</gene>
<dbReference type="InterPro" id="IPR036291">
    <property type="entry name" value="NAD(P)-bd_dom_sf"/>
</dbReference>
<evidence type="ECO:0000313" key="3">
    <source>
        <dbReference type="Proteomes" id="UP001442841"/>
    </source>
</evidence>
<accession>A0ABZ3FKX5</accession>
<dbReference type="RefSeq" id="WP_425307228.1">
    <property type="nucleotide sequence ID" value="NZ_CP154795.1"/>
</dbReference>